<dbReference type="VEuPathDB" id="FungiDB:ASPCADRAFT_205893"/>
<dbReference type="GO" id="GO:0016592">
    <property type="term" value="C:mediator complex"/>
    <property type="evidence" value="ECO:0007669"/>
    <property type="project" value="InterPro"/>
</dbReference>
<dbReference type="OMA" id="GQLKQWA"/>
<feature type="compositionally biased region" description="Polar residues" evidence="3">
    <location>
        <begin position="884"/>
        <end position="895"/>
    </location>
</feature>
<comment type="subcellular location">
    <subcellularLocation>
        <location evidence="1">Nucleus</location>
    </subcellularLocation>
</comment>
<accession>A0A1R3RRH1</accession>
<feature type="region of interest" description="Disordered" evidence="3">
    <location>
        <begin position="132"/>
        <end position="214"/>
    </location>
</feature>
<feature type="compositionally biased region" description="Low complexity" evidence="3">
    <location>
        <begin position="841"/>
        <end position="851"/>
    </location>
</feature>
<feature type="compositionally biased region" description="Polar residues" evidence="3">
    <location>
        <begin position="1106"/>
        <end position="1131"/>
    </location>
</feature>
<feature type="region of interest" description="Disordered" evidence="3">
    <location>
        <begin position="571"/>
        <end position="595"/>
    </location>
</feature>
<keyword evidence="2" id="KW-0539">Nucleus</keyword>
<evidence type="ECO:0000313" key="6">
    <source>
        <dbReference type="Proteomes" id="UP000188318"/>
    </source>
</evidence>
<sequence>MNPANFTNVGGGMNGGVKPHGQMQLPQKTENNQIILSQVAQALQAQGQYSGWRADVPVRDRALKVYQMITSLRLIQPRIDMQNAAHAALTFEQKAFKDASQKADYERECNEKLLHIRDTRARQAAVMQGGMMPQGPAAGMPGVGQPPFAPQMNRPVQASPMPGQQQMPMGMGDLSQQAAMQQRQQPQHQHQNILQQQQQQQQQRPQQRPGGAAALSDDLNTLSAQEYDQVCRIASQIISKTSPEDLEKIKMNLQNMTPEQRGYLQRKNMDPITYFFRSQALTQLKRYKRTRNDLNRPPGAGVDPNNAMLGDPMLNTQRQMFQNMINLQRNSFSMGNQQNLDPSSFIGNVENIQGQQADGLRSQEAGQLVVPASSSQMNQPPFTTPQNMFQVGQQLGQGTQANMNGSSISPQFLAQQHVQNAQTMQQDRPQQTSQFQAQPQAQSQSAQDQARVQAAAKVQFAMSHQNQPSARMQHQMSQQSPAMPMLNRPMAPGQMSPAQVTAQVRPPSRPPGMGQQPTGVQSMNGQPSMQRPQIPPNLPPAVQEQLNQMTNEQLTIFMNHQRRALANNQALARANASQQSMPMQQTPSQSSQGQQMVNGQMMNGQMGNGQNLRASLNLQQQLASMGGAQPPNQMLPGQMSVQQRQQQQQQQQQRQQDLYKLQLLRQHSGGMEMSSDQVKEMDRLHFPPAILHNNPSISSAVPKHIKTWGQLKQLAATNPQLLGGVDISKLMALQKLHLAQILAQSKENVRNPEQAGQGPWMPMPFQGQPQPLMNPQLQPGQQQMPINMPVMRPITAQDIQLARQRLGTQVQNLSDEQLRELLHRNRQKQIQVAQNRAAQALAAQQAQQNQPAPQPPVTVPPTMSQAKPESQPSQQTAQQPQQSLTAKSQAQTASAGKNAKGPVAKQALKRKGQHEEPTEPQPTPVQKPVQPTAGSTPAQARPNMFITREQMAAMTPQQRAQFEAHIRRQHLQSRGGSISRASAEEAWNNLPERFRQLYNEISRNLPPIEPVAITPEQKTTMSQQLRDITDYLGRMDALVQFIAKIPGQDKNVRSLLGMRIHLMRQFKAGPDWTLNDQITLTPDYLSGTTNYIKKLFHHMIARVNQQQNQVPGSRPSVSQGAPTQPNQSNMPALNASNLQQLQQQEEALQRARRASSQTVSGTPAIPQAPFGAPSPQGVPHAYGPGSIPPEQLKLPPPKKRKQSHAGATPVPGTPASKAQPIKQAEARSTGAALAGAFKCSVPECQYHYQGFATQNALDKHTEEVHRIEEPIENPLEFALESFRNSLVKEEDKSGLQALKHTPQVVGKPGTISSPSKNEVKLEAVTPVPTSVTPMGRAPSQLGPKPSSPASNQQLTPRTSTAKAPMSSPLKPTSSKDGKKEPTKPAEQGHSVDAAPQDPWAGSTVSLDAIQDTFMEFADDGGLGFGAMDEFLNPEMFTNTQAKDTPDSVETGLVTQTPKDSELPKTEDLTGKKDLAEDSWLPADWISFPGRLEDGVLLNDSWEDIDWDMIDRKDGAINVDDSGIAICAL</sequence>
<dbReference type="GO" id="GO:0006357">
    <property type="term" value="P:regulation of transcription by RNA polymerase II"/>
    <property type="evidence" value="ECO:0007669"/>
    <property type="project" value="InterPro"/>
</dbReference>
<gene>
    <name evidence="5" type="ORF">ASPCADRAFT_205893</name>
</gene>
<feature type="compositionally biased region" description="Low complexity" evidence="3">
    <location>
        <begin position="430"/>
        <end position="450"/>
    </location>
</feature>
<evidence type="ECO:0000256" key="2">
    <source>
        <dbReference type="ARBA" id="ARBA00023242"/>
    </source>
</evidence>
<dbReference type="GO" id="GO:0003712">
    <property type="term" value="F:transcription coregulator activity"/>
    <property type="evidence" value="ECO:0007669"/>
    <property type="project" value="InterPro"/>
</dbReference>
<dbReference type="EMBL" id="KV907497">
    <property type="protein sequence ID" value="OOF97096.1"/>
    <property type="molecule type" value="Genomic_DNA"/>
</dbReference>
<feature type="domain" description="Mediator complex subunit 15 KIX" evidence="4">
    <location>
        <begin position="51"/>
        <end position="125"/>
    </location>
</feature>
<proteinExistence type="predicted"/>
<evidence type="ECO:0000256" key="3">
    <source>
        <dbReference type="SAM" id="MobiDB-lite"/>
    </source>
</evidence>
<feature type="region of interest" description="Disordered" evidence="3">
    <location>
        <begin position="841"/>
        <end position="939"/>
    </location>
</feature>
<dbReference type="Pfam" id="PF05397">
    <property type="entry name" value="Med15_fungi"/>
    <property type="match status" value="1"/>
</dbReference>
<feature type="compositionally biased region" description="Low complexity" evidence="3">
    <location>
        <begin position="160"/>
        <end position="207"/>
    </location>
</feature>
<dbReference type="OrthoDB" id="3918840at2759"/>
<feature type="region of interest" description="Disordered" evidence="3">
    <location>
        <begin position="1106"/>
        <end position="1226"/>
    </location>
</feature>
<dbReference type="Proteomes" id="UP000188318">
    <property type="component" value="Unassembled WGS sequence"/>
</dbReference>
<feature type="region of interest" description="Disordered" evidence="3">
    <location>
        <begin position="625"/>
        <end position="656"/>
    </location>
</feature>
<feature type="region of interest" description="Disordered" evidence="3">
    <location>
        <begin position="1439"/>
        <end position="1466"/>
    </location>
</feature>
<dbReference type="InterPro" id="IPR008626">
    <property type="entry name" value="Mediator_Med15_fun"/>
</dbReference>
<feature type="region of interest" description="Disordered" evidence="3">
    <location>
        <begin position="1294"/>
        <end position="1401"/>
    </location>
</feature>
<dbReference type="Pfam" id="PF16987">
    <property type="entry name" value="KIX_2"/>
    <property type="match status" value="1"/>
</dbReference>
<evidence type="ECO:0000256" key="1">
    <source>
        <dbReference type="ARBA" id="ARBA00004123"/>
    </source>
</evidence>
<protein>
    <recommendedName>
        <fullName evidence="4">Mediator complex subunit 15 KIX domain-containing protein</fullName>
    </recommendedName>
</protein>
<keyword evidence="6" id="KW-1185">Reference proteome</keyword>
<organism evidence="5 6">
    <name type="scientific">Aspergillus carbonarius (strain ITEM 5010)</name>
    <dbReference type="NCBI Taxonomy" id="602072"/>
    <lineage>
        <taxon>Eukaryota</taxon>
        <taxon>Fungi</taxon>
        <taxon>Dikarya</taxon>
        <taxon>Ascomycota</taxon>
        <taxon>Pezizomycotina</taxon>
        <taxon>Eurotiomycetes</taxon>
        <taxon>Eurotiomycetidae</taxon>
        <taxon>Eurotiales</taxon>
        <taxon>Aspergillaceae</taxon>
        <taxon>Aspergillus</taxon>
        <taxon>Aspergillus subgen. Circumdati</taxon>
    </lineage>
</organism>
<feature type="region of interest" description="Disordered" evidence="3">
    <location>
        <begin position="416"/>
        <end position="450"/>
    </location>
</feature>
<evidence type="ECO:0000313" key="5">
    <source>
        <dbReference type="EMBL" id="OOF97096.1"/>
    </source>
</evidence>
<dbReference type="InterPro" id="IPR036546">
    <property type="entry name" value="MED15_KIX"/>
</dbReference>
<feature type="compositionally biased region" description="Low complexity" evidence="3">
    <location>
        <begin position="868"/>
        <end position="883"/>
    </location>
</feature>
<feature type="region of interest" description="Disordered" evidence="3">
    <location>
        <begin position="1"/>
        <end position="24"/>
    </location>
</feature>
<feature type="compositionally biased region" description="Low complexity" evidence="3">
    <location>
        <begin position="1132"/>
        <end position="1146"/>
    </location>
</feature>
<evidence type="ECO:0000259" key="4">
    <source>
        <dbReference type="Pfam" id="PF16987"/>
    </source>
</evidence>
<feature type="compositionally biased region" description="Low complexity" evidence="3">
    <location>
        <begin position="132"/>
        <end position="146"/>
    </location>
</feature>
<reference evidence="6" key="1">
    <citation type="journal article" date="2017" name="Genome Biol.">
        <title>Comparative genomics reveals high biological diversity and specific adaptations in the industrially and medically important fungal genus Aspergillus.</title>
        <authorList>
            <person name="de Vries R.P."/>
            <person name="Riley R."/>
            <person name="Wiebenga A."/>
            <person name="Aguilar-Osorio G."/>
            <person name="Amillis S."/>
            <person name="Uchima C.A."/>
            <person name="Anderluh G."/>
            <person name="Asadollahi M."/>
            <person name="Askin M."/>
            <person name="Barry K."/>
            <person name="Battaglia E."/>
            <person name="Bayram O."/>
            <person name="Benocci T."/>
            <person name="Braus-Stromeyer S.A."/>
            <person name="Caldana C."/>
            <person name="Canovas D."/>
            <person name="Cerqueira G.C."/>
            <person name="Chen F."/>
            <person name="Chen W."/>
            <person name="Choi C."/>
            <person name="Clum A."/>
            <person name="Dos Santos R.A."/>
            <person name="Damasio A.R."/>
            <person name="Diallinas G."/>
            <person name="Emri T."/>
            <person name="Fekete E."/>
            <person name="Flipphi M."/>
            <person name="Freyberg S."/>
            <person name="Gallo A."/>
            <person name="Gournas C."/>
            <person name="Habgood R."/>
            <person name="Hainaut M."/>
            <person name="Harispe M.L."/>
            <person name="Henrissat B."/>
            <person name="Hilden K.S."/>
            <person name="Hope R."/>
            <person name="Hossain A."/>
            <person name="Karabika E."/>
            <person name="Karaffa L."/>
            <person name="Karanyi Z."/>
            <person name="Krasevec N."/>
            <person name="Kuo A."/>
            <person name="Kusch H."/>
            <person name="LaButti K."/>
            <person name="Lagendijk E.L."/>
            <person name="Lapidus A."/>
            <person name="Levasseur A."/>
            <person name="Lindquist E."/>
            <person name="Lipzen A."/>
            <person name="Logrieco A.F."/>
            <person name="MacCabe A."/>
            <person name="Maekelae M.R."/>
            <person name="Malavazi I."/>
            <person name="Melin P."/>
            <person name="Meyer V."/>
            <person name="Mielnichuk N."/>
            <person name="Miskei M."/>
            <person name="Molnar A.P."/>
            <person name="Mule G."/>
            <person name="Ngan C.Y."/>
            <person name="Orejas M."/>
            <person name="Orosz E."/>
            <person name="Ouedraogo J.P."/>
            <person name="Overkamp K.M."/>
            <person name="Park H.-S."/>
            <person name="Perrone G."/>
            <person name="Piumi F."/>
            <person name="Punt P.J."/>
            <person name="Ram A.F."/>
            <person name="Ramon A."/>
            <person name="Rauscher S."/>
            <person name="Record E."/>
            <person name="Riano-Pachon D.M."/>
            <person name="Robert V."/>
            <person name="Roehrig J."/>
            <person name="Ruller R."/>
            <person name="Salamov A."/>
            <person name="Salih N.S."/>
            <person name="Samson R.A."/>
            <person name="Sandor E."/>
            <person name="Sanguinetti M."/>
            <person name="Schuetze T."/>
            <person name="Sepcic K."/>
            <person name="Shelest E."/>
            <person name="Sherlock G."/>
            <person name="Sophianopoulou V."/>
            <person name="Squina F.M."/>
            <person name="Sun H."/>
            <person name="Susca A."/>
            <person name="Todd R.B."/>
            <person name="Tsang A."/>
            <person name="Unkles S.E."/>
            <person name="van de Wiele N."/>
            <person name="van Rossen-Uffink D."/>
            <person name="Oliveira J.V."/>
            <person name="Vesth T.C."/>
            <person name="Visser J."/>
            <person name="Yu J.-H."/>
            <person name="Zhou M."/>
            <person name="Andersen M.R."/>
            <person name="Archer D.B."/>
            <person name="Baker S.E."/>
            <person name="Benoit I."/>
            <person name="Brakhage A.A."/>
            <person name="Braus G.H."/>
            <person name="Fischer R."/>
            <person name="Frisvad J.C."/>
            <person name="Goldman G.H."/>
            <person name="Houbraken J."/>
            <person name="Oakley B."/>
            <person name="Pocsi I."/>
            <person name="Scazzocchio C."/>
            <person name="Seiboth B."/>
            <person name="vanKuyk P.A."/>
            <person name="Wortman J."/>
            <person name="Dyer P.S."/>
            <person name="Grigoriev I.V."/>
        </authorList>
    </citation>
    <scope>NUCLEOTIDE SEQUENCE [LARGE SCALE GENOMIC DNA]</scope>
    <source>
        <strain evidence="6">ITEM 5010</strain>
    </source>
</reference>
<feature type="compositionally biased region" description="Basic and acidic residues" evidence="3">
    <location>
        <begin position="1373"/>
        <end position="1383"/>
    </location>
</feature>
<feature type="region of interest" description="Disordered" evidence="3">
    <location>
        <begin position="502"/>
        <end position="531"/>
    </location>
</feature>
<feature type="compositionally biased region" description="Low complexity" evidence="3">
    <location>
        <begin position="642"/>
        <end position="656"/>
    </location>
</feature>
<dbReference type="STRING" id="602072.A0A1R3RRH1"/>
<feature type="compositionally biased region" description="Polar residues" evidence="3">
    <location>
        <begin position="1347"/>
        <end position="1361"/>
    </location>
</feature>
<name>A0A1R3RRH1_ASPC5</name>
<feature type="compositionally biased region" description="Polar residues" evidence="3">
    <location>
        <begin position="416"/>
        <end position="429"/>
    </location>
</feature>
<feature type="compositionally biased region" description="Polar residues" evidence="3">
    <location>
        <begin position="515"/>
        <end position="531"/>
    </location>
</feature>